<feature type="transmembrane region" description="Helical" evidence="1">
    <location>
        <begin position="119"/>
        <end position="144"/>
    </location>
</feature>
<evidence type="ECO:0000256" key="1">
    <source>
        <dbReference type="SAM" id="Phobius"/>
    </source>
</evidence>
<evidence type="ECO:0000313" key="2">
    <source>
        <dbReference type="EMBL" id="KKN67053.1"/>
    </source>
</evidence>
<reference evidence="2" key="1">
    <citation type="journal article" date="2015" name="Nature">
        <title>Complex archaea that bridge the gap between prokaryotes and eukaryotes.</title>
        <authorList>
            <person name="Spang A."/>
            <person name="Saw J.H."/>
            <person name="Jorgensen S.L."/>
            <person name="Zaremba-Niedzwiedzka K."/>
            <person name="Martijn J."/>
            <person name="Lind A.E."/>
            <person name="van Eijk R."/>
            <person name="Schleper C."/>
            <person name="Guy L."/>
            <person name="Ettema T.J."/>
        </authorList>
    </citation>
    <scope>NUCLEOTIDE SEQUENCE</scope>
</reference>
<name>A0A0F9VMN0_9ZZZZ</name>
<keyword evidence="1" id="KW-1133">Transmembrane helix</keyword>
<gene>
    <name evidence="2" type="ORF">LCGC14_0466070</name>
</gene>
<organism evidence="2">
    <name type="scientific">marine sediment metagenome</name>
    <dbReference type="NCBI Taxonomy" id="412755"/>
    <lineage>
        <taxon>unclassified sequences</taxon>
        <taxon>metagenomes</taxon>
        <taxon>ecological metagenomes</taxon>
    </lineage>
</organism>
<dbReference type="AlphaFoldDB" id="A0A0F9VMN0"/>
<protein>
    <submittedName>
        <fullName evidence="2">Uncharacterized protein</fullName>
    </submittedName>
</protein>
<accession>A0A0F9VMN0</accession>
<keyword evidence="1" id="KW-0812">Transmembrane</keyword>
<proteinExistence type="predicted"/>
<keyword evidence="1" id="KW-0472">Membrane</keyword>
<sequence length="155" mass="16041">MMKILMIFIGLIIAIVLLQSVADQVFNTTTTLTSTNETITTPANGTTASIAGRTLIGTATVTNGSTPVASTNVTVATALVSGAETITVTVNNVSFANLALNFSYDFEPDGFLQSSSSRAIIVLVTLFGALAALIFVVALVFSMLKDAGFVGGRKK</sequence>
<comment type="caution">
    <text evidence="2">The sequence shown here is derived from an EMBL/GenBank/DDBJ whole genome shotgun (WGS) entry which is preliminary data.</text>
</comment>
<dbReference type="EMBL" id="LAZR01000485">
    <property type="protein sequence ID" value="KKN67053.1"/>
    <property type="molecule type" value="Genomic_DNA"/>
</dbReference>